<sequence length="1249" mass="140153">MASAISAAALQTESRVSINADSDGDGSTSLQQSSAQRLAQVQDESFPDWADPELSEEWISQPNSPIMSPKKTSESVSSRSTTASSGAVEGTTRILTDKDGSNEQNKAATPEWKKMSNPKDFFSPMTLERMFQPNIGDLSFTSSNLRHTKDTHSRLKASLSKLKSELEKVSPILGPMQPLKENRLVTVRESVKVQQAAKENRLVASEDGKENKIVPSTIELGQIEDENRNPSFTRLHPNNIKSATVNSPHPPQQKSFNFNVTKTMNMSRPLSASKLHLFQTRDTDTYAKSKADRLLDRTEELTSDQGDGEREPGPQESVEVKPLSPAKERTPKRQRLELSKPHVTTQDFMSQAEHIMDMLRGLKKPAHAILTDDEFSHRQSELTSGSHDQSEQESVSLSPERPRKYALRQSESLDHTAGASKSGTPSEVSYRDENEGLDEDDLRAHSDIYYDSIRNTYETSSTQLGAAAITGPQSKQALASISLNPFSHPPVRARNSQQRSKYKIVQPEKPPEEAPTPKSYKAAPTPRRSPRKRTATPNTGHPTMSSNASSKKSSSSVAQTESKGVILKEEVAIPVSYGSMVYDRQNHRWIKHSKNTAGNDDEDDVFKGIEDLSDGAVDKLEQDESYQRQDEVFIEEYRNSLQRSLSSLEETLSRHSSSESDLMSHSLSPPKHQQFNYSKTYHSGRNAHRNVPIGQETINSTPSAPLQQKEMRPTTIGSKPEVSFALPPKELRSPYAPDISYVESRHDATAVSQLESSFSVAVQNLVKILSDIHPFDPYWQDITTLNLQGRDLETLLRLEEWCPQLLDLNVNENHLGYLTGVPETTRVLRAAHNNLSELTAFGFLSNLQYVDLSDNQIETLDGMSRLVHLRELIVDNNELVNIDGIIQLDGLLRLSVRGNKLVSLNLDNSNLARLDDLDVSSNRLQSISGLERLKSLILLNLDDNSLSRVCPASHLLRLRTLKICRNELKEFDAVAFPNLRILYLDDNRLQSVSGLKKLRLLENLSIRDQHGTTNELRCPNLTDVRKLYLSGNRPKDLTFQQHFLNLQSLELASVQLKDLPQNFSSFAQNLRDLNLSFNELSNISNLKCIPKLRRLYLIGNQIKGMEHLASVIATFPALRVLDMRMNPLTLTFYPPVFAVADHKNIAEANTIGSHSMARKDLHRQYNLVMSRQAQSAWEKKDKQFESHLTRLSLMKRQAYQGLMFTSAPTLLWLDGASFTKEAVSELSQILERVTLKVESGRGTKIHRDD</sequence>
<evidence type="ECO:0000313" key="1">
    <source>
        <dbReference type="EMBL" id="KAK9326151.1"/>
    </source>
</evidence>
<organism evidence="1 2">
    <name type="scientific">Lipomyces orientalis</name>
    <dbReference type="NCBI Taxonomy" id="1233043"/>
    <lineage>
        <taxon>Eukaryota</taxon>
        <taxon>Fungi</taxon>
        <taxon>Dikarya</taxon>
        <taxon>Ascomycota</taxon>
        <taxon>Saccharomycotina</taxon>
        <taxon>Lipomycetes</taxon>
        <taxon>Lipomycetales</taxon>
        <taxon>Lipomycetaceae</taxon>
        <taxon>Lipomyces</taxon>
    </lineage>
</organism>
<dbReference type="Proteomes" id="UP001489719">
    <property type="component" value="Unassembled WGS sequence"/>
</dbReference>
<gene>
    <name evidence="1" type="ORF">V1517DRAFT_267915</name>
</gene>
<accession>A0ACC3TZ85</accession>
<proteinExistence type="predicted"/>
<dbReference type="EMBL" id="MU970035">
    <property type="protein sequence ID" value="KAK9326151.1"/>
    <property type="molecule type" value="Genomic_DNA"/>
</dbReference>
<reference evidence="2" key="1">
    <citation type="journal article" date="2024" name="Front. Bioeng. Biotechnol.">
        <title>Genome-scale model development and genomic sequencing of the oleaginous clade Lipomyces.</title>
        <authorList>
            <person name="Czajka J.J."/>
            <person name="Han Y."/>
            <person name="Kim J."/>
            <person name="Mondo S.J."/>
            <person name="Hofstad B.A."/>
            <person name="Robles A."/>
            <person name="Haridas S."/>
            <person name="Riley R."/>
            <person name="LaButti K."/>
            <person name="Pangilinan J."/>
            <person name="Andreopoulos W."/>
            <person name="Lipzen A."/>
            <person name="Yan J."/>
            <person name="Wang M."/>
            <person name="Ng V."/>
            <person name="Grigoriev I.V."/>
            <person name="Spatafora J.W."/>
            <person name="Magnuson J.K."/>
            <person name="Baker S.E."/>
            <person name="Pomraning K.R."/>
        </authorList>
    </citation>
    <scope>NUCLEOTIDE SEQUENCE [LARGE SCALE GENOMIC DNA]</scope>
    <source>
        <strain evidence="2">CBS 10300</strain>
    </source>
</reference>
<name>A0ACC3TZ85_9ASCO</name>
<evidence type="ECO:0000313" key="2">
    <source>
        <dbReference type="Proteomes" id="UP001489719"/>
    </source>
</evidence>
<comment type="caution">
    <text evidence="1">The sequence shown here is derived from an EMBL/GenBank/DDBJ whole genome shotgun (WGS) entry which is preliminary data.</text>
</comment>
<keyword evidence="2" id="KW-1185">Reference proteome</keyword>
<protein>
    <submittedName>
        <fullName evidence="1">Uncharacterized protein</fullName>
    </submittedName>
</protein>